<proteinExistence type="predicted"/>
<dbReference type="EMBL" id="HACM01003031">
    <property type="protein sequence ID" value="CRZ03473.1"/>
    <property type="molecule type" value="Transcribed_RNA"/>
</dbReference>
<evidence type="ECO:0000313" key="1">
    <source>
        <dbReference type="EMBL" id="CRZ03473.1"/>
    </source>
</evidence>
<sequence>LRNTFLNSIFSFLSYLSISRQSLFHDTTDVRYRKVPVLFPHIRLRTPFTTTLMTSTTTSWTRRNFRHTQQQHYSNLLTGSEFFSEFSSIFRSFALWISREEDEENEVNFLYLARLVDGLKALAFE</sequence>
<accession>A0A0H5QN95</accession>
<organism evidence="1">
    <name type="scientific">Spongospora subterranea</name>
    <dbReference type="NCBI Taxonomy" id="70186"/>
    <lineage>
        <taxon>Eukaryota</taxon>
        <taxon>Sar</taxon>
        <taxon>Rhizaria</taxon>
        <taxon>Endomyxa</taxon>
        <taxon>Phytomyxea</taxon>
        <taxon>Plasmodiophorida</taxon>
        <taxon>Plasmodiophoridae</taxon>
        <taxon>Spongospora</taxon>
    </lineage>
</organism>
<reference evidence="1" key="1">
    <citation type="submission" date="2015-04" db="EMBL/GenBank/DDBJ databases">
        <title>The genome sequence of the plant pathogenic Rhizarian Plasmodiophora brassicae reveals insights in its biotrophic life cycle and the origin of chitin synthesis.</title>
        <authorList>
            <person name="Schwelm A."/>
            <person name="Fogelqvist J."/>
            <person name="Knaust A."/>
            <person name="Julke S."/>
            <person name="Lilja T."/>
            <person name="Dhandapani V."/>
            <person name="Bonilla-Rosso G."/>
            <person name="Karlsson M."/>
            <person name="Shevchenko A."/>
            <person name="Choi S.R."/>
            <person name="Kim H.G."/>
            <person name="Park J.Y."/>
            <person name="Lim Y.P."/>
            <person name="Ludwig-Muller J."/>
            <person name="Dixelius C."/>
        </authorList>
    </citation>
    <scope>NUCLEOTIDE SEQUENCE</scope>
    <source>
        <tissue evidence="1">Potato root galls</tissue>
    </source>
</reference>
<feature type="non-terminal residue" evidence="1">
    <location>
        <position position="1"/>
    </location>
</feature>
<protein>
    <submittedName>
        <fullName evidence="1">Uncharacterized protein</fullName>
    </submittedName>
</protein>
<feature type="non-terminal residue" evidence="1">
    <location>
        <position position="125"/>
    </location>
</feature>
<name>A0A0H5QN95_9EUKA</name>
<dbReference type="AlphaFoldDB" id="A0A0H5QN95"/>